<gene>
    <name evidence="1" type="ORF">D5086_032686</name>
</gene>
<name>A0ACC4AEQ6_POPAL</name>
<keyword evidence="2" id="KW-1185">Reference proteome</keyword>
<evidence type="ECO:0000313" key="2">
    <source>
        <dbReference type="Proteomes" id="UP000309997"/>
    </source>
</evidence>
<comment type="caution">
    <text evidence="1">The sequence shown here is derived from an EMBL/GenBank/DDBJ whole genome shotgun (WGS) entry which is preliminary data.</text>
</comment>
<organism evidence="1 2">
    <name type="scientific">Populus alba</name>
    <name type="common">White poplar</name>
    <dbReference type="NCBI Taxonomy" id="43335"/>
    <lineage>
        <taxon>Eukaryota</taxon>
        <taxon>Viridiplantae</taxon>
        <taxon>Streptophyta</taxon>
        <taxon>Embryophyta</taxon>
        <taxon>Tracheophyta</taxon>
        <taxon>Spermatophyta</taxon>
        <taxon>Magnoliopsida</taxon>
        <taxon>eudicotyledons</taxon>
        <taxon>Gunneridae</taxon>
        <taxon>Pentapetalae</taxon>
        <taxon>rosids</taxon>
        <taxon>fabids</taxon>
        <taxon>Malpighiales</taxon>
        <taxon>Salicaceae</taxon>
        <taxon>Saliceae</taxon>
        <taxon>Populus</taxon>
    </lineage>
</organism>
<dbReference type="Proteomes" id="UP000309997">
    <property type="component" value="Unassembled WGS sequence"/>
</dbReference>
<accession>A0ACC4AEQ6</accession>
<reference evidence="1 2" key="1">
    <citation type="journal article" date="2024" name="Plant Biotechnol. J.">
        <title>Genome and CRISPR/Cas9 system of a widespread forest tree (Populus alba) in the world.</title>
        <authorList>
            <person name="Liu Y.J."/>
            <person name="Jiang P.F."/>
            <person name="Han X.M."/>
            <person name="Li X.Y."/>
            <person name="Wang H.M."/>
            <person name="Wang Y.J."/>
            <person name="Wang X.X."/>
            <person name="Zeng Q.Y."/>
        </authorList>
    </citation>
    <scope>NUCLEOTIDE SEQUENCE [LARGE SCALE GENOMIC DNA]</scope>
    <source>
        <strain evidence="2">cv. PAL-ZL1</strain>
    </source>
</reference>
<evidence type="ECO:0000313" key="1">
    <source>
        <dbReference type="EMBL" id="KAL3564640.1"/>
    </source>
</evidence>
<proteinExistence type="predicted"/>
<dbReference type="EMBL" id="RCHU02000019">
    <property type="protein sequence ID" value="KAL3564640.1"/>
    <property type="molecule type" value="Genomic_DNA"/>
</dbReference>
<protein>
    <submittedName>
        <fullName evidence="1">Uncharacterized protein</fullName>
    </submittedName>
</protein>
<sequence length="113" mass="13167">MQKDIAKILEFCSRTLLRDISFIFMFHVIAIVVLSMPFIPFLLAALTRVLYHTGLSAATRRWPGSPYEFVESELHDPFIDMLIRKKFRNRSSAFEHARNLRPCRPKSWGRIGA</sequence>